<dbReference type="EMBL" id="JACEIK010002778">
    <property type="protein sequence ID" value="MCD9638792.1"/>
    <property type="molecule type" value="Genomic_DNA"/>
</dbReference>
<dbReference type="PANTHER" id="PTHR11002">
    <property type="entry name" value="CARBONIC ANHYDRASE"/>
    <property type="match status" value="1"/>
</dbReference>
<proteinExistence type="inferred from homology"/>
<dbReference type="InterPro" id="IPR001765">
    <property type="entry name" value="Carbonic_anhydrase"/>
</dbReference>
<evidence type="ECO:0000256" key="5">
    <source>
        <dbReference type="ARBA" id="ARBA00023239"/>
    </source>
</evidence>
<evidence type="ECO:0000256" key="2">
    <source>
        <dbReference type="ARBA" id="ARBA00006217"/>
    </source>
</evidence>
<dbReference type="Gene3D" id="3.40.1050.10">
    <property type="entry name" value="Carbonic anhydrase"/>
    <property type="match status" value="1"/>
</dbReference>
<evidence type="ECO:0000256" key="6">
    <source>
        <dbReference type="ARBA" id="ARBA00048348"/>
    </source>
</evidence>
<dbReference type="Pfam" id="PF00484">
    <property type="entry name" value="Pro_CA"/>
    <property type="match status" value="1"/>
</dbReference>
<sequence>MANKSYEEAIVALQNLLSEKGELGPVAAERIEQITAELQPSGKHFDPVQRIKCGFTYFKTEIYDKHPELFEKLKKGQEPKFLVFACSDSRVSPSHVLNFQPGEAFMLRYSGVGAVIEYAVLHLKVENILVIGHSTCGGIQALMKLPEDGSESTEFIENWMKIGLPAKAKVVAKYPDKSFEEQCKYYNEKEAVNVSLANLVSYPFVRDGLVNKTLALRGGYYDFIKGEFKLWGLHLDLSLLLFYLNSTRTT</sequence>
<accession>A0ABS8UVK6</accession>
<dbReference type="PROSITE" id="PS00704">
    <property type="entry name" value="PROK_CO2_ANHYDRASE_1"/>
    <property type="match status" value="1"/>
</dbReference>
<protein>
    <recommendedName>
        <fullName evidence="3 7">Carbonic anhydrase</fullName>
        <ecNumber evidence="3 7">4.2.1.1</ecNumber>
    </recommendedName>
    <alternativeName>
        <fullName evidence="7">Carbonate dehydratase</fullName>
    </alternativeName>
</protein>
<gene>
    <name evidence="8" type="primary">CA2_4</name>
    <name evidence="8" type="ORF">HAX54_022945</name>
</gene>
<organism evidence="8 9">
    <name type="scientific">Datura stramonium</name>
    <name type="common">Jimsonweed</name>
    <name type="synonym">Common thornapple</name>
    <dbReference type="NCBI Taxonomy" id="4076"/>
    <lineage>
        <taxon>Eukaryota</taxon>
        <taxon>Viridiplantae</taxon>
        <taxon>Streptophyta</taxon>
        <taxon>Embryophyta</taxon>
        <taxon>Tracheophyta</taxon>
        <taxon>Spermatophyta</taxon>
        <taxon>Magnoliopsida</taxon>
        <taxon>eudicotyledons</taxon>
        <taxon>Gunneridae</taxon>
        <taxon>Pentapetalae</taxon>
        <taxon>asterids</taxon>
        <taxon>lamiids</taxon>
        <taxon>Solanales</taxon>
        <taxon>Solanaceae</taxon>
        <taxon>Solanoideae</taxon>
        <taxon>Datureae</taxon>
        <taxon>Datura</taxon>
    </lineage>
</organism>
<keyword evidence="5 7" id="KW-0456">Lyase</keyword>
<dbReference type="PROSITE" id="PS00705">
    <property type="entry name" value="PROK_CO2_ANHYDRASE_2"/>
    <property type="match status" value="1"/>
</dbReference>
<dbReference type="SMART" id="SM00947">
    <property type="entry name" value="Pro_CA"/>
    <property type="match status" value="1"/>
</dbReference>
<dbReference type="Proteomes" id="UP000823775">
    <property type="component" value="Unassembled WGS sequence"/>
</dbReference>
<comment type="similarity">
    <text evidence="2 7">Belongs to the beta-class carbonic anhydrase family.</text>
</comment>
<dbReference type="PANTHER" id="PTHR11002:SF45">
    <property type="entry name" value="CARBONIC ANHYDRASE"/>
    <property type="match status" value="1"/>
</dbReference>
<dbReference type="InterPro" id="IPR036874">
    <property type="entry name" value="Carbonic_anhydrase_sf"/>
</dbReference>
<evidence type="ECO:0000256" key="4">
    <source>
        <dbReference type="ARBA" id="ARBA00022833"/>
    </source>
</evidence>
<dbReference type="SUPFAM" id="SSF53056">
    <property type="entry name" value="beta-carbonic anhydrase, cab"/>
    <property type="match status" value="1"/>
</dbReference>
<comment type="caution">
    <text evidence="8">The sequence shown here is derived from an EMBL/GenBank/DDBJ whole genome shotgun (WGS) entry which is preliminary data.</text>
</comment>
<reference evidence="8 9" key="1">
    <citation type="journal article" date="2021" name="BMC Genomics">
        <title>Datura genome reveals duplications of psychoactive alkaloid biosynthetic genes and high mutation rate following tissue culture.</title>
        <authorList>
            <person name="Rajewski A."/>
            <person name="Carter-House D."/>
            <person name="Stajich J."/>
            <person name="Litt A."/>
        </authorList>
    </citation>
    <scope>NUCLEOTIDE SEQUENCE [LARGE SCALE GENOMIC DNA]</scope>
    <source>
        <strain evidence="8">AR-01</strain>
    </source>
</reference>
<evidence type="ECO:0000313" key="8">
    <source>
        <dbReference type="EMBL" id="MCD9638792.1"/>
    </source>
</evidence>
<comment type="function">
    <text evidence="1 7">Reversible hydration of carbon dioxide.</text>
</comment>
<keyword evidence="9" id="KW-1185">Reference proteome</keyword>
<dbReference type="EC" id="4.2.1.1" evidence="3 7"/>
<name>A0ABS8UVK6_DATST</name>
<keyword evidence="4 7" id="KW-0862">Zinc</keyword>
<evidence type="ECO:0000256" key="7">
    <source>
        <dbReference type="RuleBase" id="RU003956"/>
    </source>
</evidence>
<evidence type="ECO:0000256" key="3">
    <source>
        <dbReference type="ARBA" id="ARBA00012925"/>
    </source>
</evidence>
<comment type="catalytic activity">
    <reaction evidence="6 7">
        <text>hydrogencarbonate + H(+) = CO2 + H2O</text>
        <dbReference type="Rhea" id="RHEA:10748"/>
        <dbReference type="ChEBI" id="CHEBI:15377"/>
        <dbReference type="ChEBI" id="CHEBI:15378"/>
        <dbReference type="ChEBI" id="CHEBI:16526"/>
        <dbReference type="ChEBI" id="CHEBI:17544"/>
        <dbReference type="EC" id="4.2.1.1"/>
    </reaction>
</comment>
<dbReference type="InterPro" id="IPR015892">
    <property type="entry name" value="Carbonic_anhydrase_CS"/>
</dbReference>
<evidence type="ECO:0000256" key="1">
    <source>
        <dbReference type="ARBA" id="ARBA00002904"/>
    </source>
</evidence>
<evidence type="ECO:0000313" key="9">
    <source>
        <dbReference type="Proteomes" id="UP000823775"/>
    </source>
</evidence>